<dbReference type="GO" id="GO:0016491">
    <property type="term" value="F:oxidoreductase activity"/>
    <property type="evidence" value="ECO:0007669"/>
    <property type="project" value="UniProtKB-KW"/>
</dbReference>
<proteinExistence type="predicted"/>
<reference evidence="5 6" key="1">
    <citation type="submission" date="2017-03" db="EMBL/GenBank/DDBJ databases">
        <authorList>
            <person name="Afonso C.L."/>
            <person name="Miller P.J."/>
            <person name="Scott M.A."/>
            <person name="Spackman E."/>
            <person name="Goraichik I."/>
            <person name="Dimitrov K.M."/>
            <person name="Suarez D.L."/>
            <person name="Swayne D.E."/>
        </authorList>
    </citation>
    <scope>NUCLEOTIDE SEQUENCE [LARGE SCALE GENOMIC DNA]</scope>
    <source>
        <strain evidence="5 6">CECT 7745</strain>
    </source>
</reference>
<accession>A0A1X7BLT0</accession>
<dbReference type="InterPro" id="IPR050627">
    <property type="entry name" value="Nitroreductase/BluB"/>
</dbReference>
<name>A0A1X7BLT0_9RHOB</name>
<dbReference type="Gene3D" id="3.40.109.10">
    <property type="entry name" value="NADH Oxidase"/>
    <property type="match status" value="1"/>
</dbReference>
<dbReference type="SUPFAM" id="SSF55469">
    <property type="entry name" value="FMN-dependent nitroreductase-like"/>
    <property type="match status" value="1"/>
</dbReference>
<dbReference type="PANTHER" id="PTHR23026">
    <property type="entry name" value="NADPH NITROREDUCTASE"/>
    <property type="match status" value="1"/>
</dbReference>
<evidence type="ECO:0000256" key="3">
    <source>
        <dbReference type="ARBA" id="ARBA00023002"/>
    </source>
</evidence>
<evidence type="ECO:0000313" key="6">
    <source>
        <dbReference type="Proteomes" id="UP000193224"/>
    </source>
</evidence>
<keyword evidence="2" id="KW-0288">FMN</keyword>
<feature type="domain" description="Nitroreductase" evidence="4">
    <location>
        <begin position="19"/>
        <end position="206"/>
    </location>
</feature>
<dbReference type="InterPro" id="IPR000415">
    <property type="entry name" value="Nitroreductase-like"/>
</dbReference>
<sequence length="236" mass="26200">MFCRAQIVPMPSDFNQLLSQRRSIRAYKTDPVDRLVVERICSAARRAPSGANLQPGKFHVLSGTALDSLKTRLDKAQQDGTPIEQEYSYFPKVMSADLKDRQRRAGFALYEALGIAKRDVKGRREQFARNYRFFDAPVGIVVTIDRDMGKGCFMDLGMSLMTFLLAAENEGLGATGIGALANYGGVVHDHLHLPDDEMVVCGIAVGVADMSAEVNHFRTERLALEEFSSFSGFERK</sequence>
<dbReference type="Pfam" id="PF00881">
    <property type="entry name" value="Nitroreductase"/>
    <property type="match status" value="1"/>
</dbReference>
<gene>
    <name evidence="5" type="ORF">ROA7745_00011</name>
</gene>
<keyword evidence="6" id="KW-1185">Reference proteome</keyword>
<dbReference type="AlphaFoldDB" id="A0A1X7BLT0"/>
<keyword evidence="3" id="KW-0560">Oxidoreductase</keyword>
<evidence type="ECO:0000259" key="4">
    <source>
        <dbReference type="Pfam" id="PF00881"/>
    </source>
</evidence>
<evidence type="ECO:0000313" key="5">
    <source>
        <dbReference type="EMBL" id="SMC10209.1"/>
    </source>
</evidence>
<evidence type="ECO:0000256" key="2">
    <source>
        <dbReference type="ARBA" id="ARBA00022643"/>
    </source>
</evidence>
<dbReference type="EMBL" id="FWXB01000001">
    <property type="protein sequence ID" value="SMC10209.1"/>
    <property type="molecule type" value="Genomic_DNA"/>
</dbReference>
<keyword evidence="1" id="KW-0285">Flavoprotein</keyword>
<dbReference type="CDD" id="cd02136">
    <property type="entry name" value="PnbA_NfnB-like"/>
    <property type="match status" value="1"/>
</dbReference>
<evidence type="ECO:0000256" key="1">
    <source>
        <dbReference type="ARBA" id="ARBA00022630"/>
    </source>
</evidence>
<organism evidence="5 6">
    <name type="scientific">Roseovarius aestuarii</name>
    <dbReference type="NCBI Taxonomy" id="475083"/>
    <lineage>
        <taxon>Bacteria</taxon>
        <taxon>Pseudomonadati</taxon>
        <taxon>Pseudomonadota</taxon>
        <taxon>Alphaproteobacteria</taxon>
        <taxon>Rhodobacterales</taxon>
        <taxon>Roseobacteraceae</taxon>
        <taxon>Roseovarius</taxon>
    </lineage>
</organism>
<protein>
    <submittedName>
        <fullName evidence="5">Nitroreductase A</fullName>
    </submittedName>
</protein>
<dbReference type="PANTHER" id="PTHR23026:SF90">
    <property type="entry name" value="IODOTYROSINE DEIODINASE 1"/>
    <property type="match status" value="1"/>
</dbReference>
<dbReference type="Proteomes" id="UP000193224">
    <property type="component" value="Unassembled WGS sequence"/>
</dbReference>
<dbReference type="InterPro" id="IPR029479">
    <property type="entry name" value="Nitroreductase"/>
</dbReference>